<feature type="transmembrane region" description="Helical" evidence="2">
    <location>
        <begin position="39"/>
        <end position="59"/>
    </location>
</feature>
<name>A0A9W9HPE9_9EURO</name>
<evidence type="ECO:0000313" key="4">
    <source>
        <dbReference type="Proteomes" id="UP001149163"/>
    </source>
</evidence>
<feature type="compositionally biased region" description="Polar residues" evidence="1">
    <location>
        <begin position="1"/>
        <end position="10"/>
    </location>
</feature>
<keyword evidence="2" id="KW-1133">Transmembrane helix</keyword>
<proteinExistence type="predicted"/>
<dbReference type="Proteomes" id="UP001149163">
    <property type="component" value="Unassembled WGS sequence"/>
</dbReference>
<dbReference type="EMBL" id="JAPQKN010000007">
    <property type="protein sequence ID" value="KAJ5153311.1"/>
    <property type="molecule type" value="Genomic_DNA"/>
</dbReference>
<gene>
    <name evidence="3" type="ORF">N7482_009789</name>
</gene>
<reference evidence="3" key="1">
    <citation type="submission" date="2022-11" db="EMBL/GenBank/DDBJ databases">
        <authorList>
            <person name="Petersen C."/>
        </authorList>
    </citation>
    <scope>NUCLEOTIDE SEQUENCE</scope>
    <source>
        <strain evidence="3">IBT 26290</strain>
    </source>
</reference>
<keyword evidence="4" id="KW-1185">Reference proteome</keyword>
<feature type="region of interest" description="Disordered" evidence="1">
    <location>
        <begin position="1"/>
        <end position="29"/>
    </location>
</feature>
<evidence type="ECO:0000256" key="2">
    <source>
        <dbReference type="SAM" id="Phobius"/>
    </source>
</evidence>
<comment type="caution">
    <text evidence="3">The sequence shown here is derived from an EMBL/GenBank/DDBJ whole genome shotgun (WGS) entry which is preliminary data.</text>
</comment>
<evidence type="ECO:0000256" key="1">
    <source>
        <dbReference type="SAM" id="MobiDB-lite"/>
    </source>
</evidence>
<dbReference type="RefSeq" id="XP_056539619.1">
    <property type="nucleotide sequence ID" value="XM_056691913.1"/>
</dbReference>
<dbReference type="OrthoDB" id="4320633at2759"/>
<dbReference type="GeneID" id="81431089"/>
<sequence length="63" mass="6870">MVNTSMSSDFTVDEITQAGRKGRTHGHKYDGADYDPESMILTMSSPISCLCLMLFMPGIPANV</sequence>
<dbReference type="AlphaFoldDB" id="A0A9W9HPE9"/>
<keyword evidence="2" id="KW-0812">Transmembrane</keyword>
<evidence type="ECO:0000313" key="3">
    <source>
        <dbReference type="EMBL" id="KAJ5153311.1"/>
    </source>
</evidence>
<accession>A0A9W9HPE9</accession>
<reference evidence="3" key="2">
    <citation type="journal article" date="2023" name="IMA Fungus">
        <title>Comparative genomic study of the Penicillium genus elucidates a diverse pangenome and 15 lateral gene transfer events.</title>
        <authorList>
            <person name="Petersen C."/>
            <person name="Sorensen T."/>
            <person name="Nielsen M.R."/>
            <person name="Sondergaard T.E."/>
            <person name="Sorensen J.L."/>
            <person name="Fitzpatrick D.A."/>
            <person name="Frisvad J.C."/>
            <person name="Nielsen K.L."/>
        </authorList>
    </citation>
    <scope>NUCLEOTIDE SEQUENCE</scope>
    <source>
        <strain evidence="3">IBT 26290</strain>
    </source>
</reference>
<protein>
    <submittedName>
        <fullName evidence="3">Uncharacterized protein</fullName>
    </submittedName>
</protein>
<organism evidence="3 4">
    <name type="scientific">Penicillium canariense</name>
    <dbReference type="NCBI Taxonomy" id="189055"/>
    <lineage>
        <taxon>Eukaryota</taxon>
        <taxon>Fungi</taxon>
        <taxon>Dikarya</taxon>
        <taxon>Ascomycota</taxon>
        <taxon>Pezizomycotina</taxon>
        <taxon>Eurotiomycetes</taxon>
        <taxon>Eurotiomycetidae</taxon>
        <taxon>Eurotiales</taxon>
        <taxon>Aspergillaceae</taxon>
        <taxon>Penicillium</taxon>
    </lineage>
</organism>
<keyword evidence="2" id="KW-0472">Membrane</keyword>